<sequence>MARTRPNARRRRKMRKDRERLQQAVAKQEQEEAEATAQDATSSAQALTTTNVTEATTEAANSASAHDAKETADAAKARRCKQRHLPDRHFYHREDKFDGRFSALERCLNNNIAKGRAALDADYRSHNNILRRTRERLAKKEEGIQRTYQEGMGAMEKVVSRLEGEVKNIADGNDALHEQLLKERRRVREMMHVIRVVLLHLLWWEFTKERREGRTNQREVILETSR</sequence>
<reference evidence="2" key="1">
    <citation type="submission" date="2020-01" db="EMBL/GenBank/DDBJ databases">
        <title>Identification and distribution of gene clusters putatively required for synthesis of sphingolipid metabolism inhibitors in phylogenetically diverse species of the filamentous fungus Fusarium.</title>
        <authorList>
            <person name="Kim H.-S."/>
            <person name="Busman M."/>
            <person name="Brown D.W."/>
            <person name="Divon H."/>
            <person name="Uhlig S."/>
            <person name="Proctor R.H."/>
        </authorList>
    </citation>
    <scope>NUCLEOTIDE SEQUENCE</scope>
    <source>
        <strain evidence="2">NRRL 31653</strain>
    </source>
</reference>
<feature type="compositionally biased region" description="Low complexity" evidence="1">
    <location>
        <begin position="35"/>
        <end position="65"/>
    </location>
</feature>
<feature type="region of interest" description="Disordered" evidence="1">
    <location>
        <begin position="1"/>
        <end position="80"/>
    </location>
</feature>
<feature type="compositionally biased region" description="Basic residues" evidence="1">
    <location>
        <begin position="1"/>
        <end position="15"/>
    </location>
</feature>
<dbReference type="AlphaFoldDB" id="A0A9P5BF69"/>
<name>A0A9P5BF69_9HYPO</name>
<dbReference type="EMBL" id="LUFC02000203">
    <property type="protein sequence ID" value="KAF4500297.1"/>
    <property type="molecule type" value="Genomic_DNA"/>
</dbReference>
<evidence type="ECO:0000313" key="3">
    <source>
        <dbReference type="Proteomes" id="UP000737391"/>
    </source>
</evidence>
<feature type="compositionally biased region" description="Basic and acidic residues" evidence="1">
    <location>
        <begin position="66"/>
        <end position="76"/>
    </location>
</feature>
<accession>A0A9P5BF69</accession>
<organism evidence="2 3">
    <name type="scientific">Fusarium agapanthi</name>
    <dbReference type="NCBI Taxonomy" id="1803897"/>
    <lineage>
        <taxon>Eukaryota</taxon>
        <taxon>Fungi</taxon>
        <taxon>Dikarya</taxon>
        <taxon>Ascomycota</taxon>
        <taxon>Pezizomycotina</taxon>
        <taxon>Sordariomycetes</taxon>
        <taxon>Hypocreomycetidae</taxon>
        <taxon>Hypocreales</taxon>
        <taxon>Nectriaceae</taxon>
        <taxon>Fusarium</taxon>
        <taxon>Fusarium fujikuroi species complex</taxon>
    </lineage>
</organism>
<keyword evidence="3" id="KW-1185">Reference proteome</keyword>
<evidence type="ECO:0000256" key="1">
    <source>
        <dbReference type="SAM" id="MobiDB-lite"/>
    </source>
</evidence>
<dbReference type="Proteomes" id="UP000737391">
    <property type="component" value="Unassembled WGS sequence"/>
</dbReference>
<dbReference type="OrthoDB" id="5095652at2759"/>
<gene>
    <name evidence="2" type="ORF">FAGAP_3526</name>
</gene>
<proteinExistence type="predicted"/>
<evidence type="ECO:0000313" key="2">
    <source>
        <dbReference type="EMBL" id="KAF4500297.1"/>
    </source>
</evidence>
<protein>
    <submittedName>
        <fullName evidence="2">Uncharacterized protein</fullName>
    </submittedName>
</protein>
<comment type="caution">
    <text evidence="2">The sequence shown here is derived from an EMBL/GenBank/DDBJ whole genome shotgun (WGS) entry which is preliminary data.</text>
</comment>